<comment type="pathway">
    <text evidence="1">Protein modification; protein glycosylation.</text>
</comment>
<feature type="domain" description="O-GlcNAc transferase C-terminal" evidence="5">
    <location>
        <begin position="395"/>
        <end position="579"/>
    </location>
</feature>
<comment type="caution">
    <text evidence="6">The sequence shown here is derived from an EMBL/GenBank/DDBJ whole genome shotgun (WGS) entry which is preliminary data.</text>
</comment>
<evidence type="ECO:0000313" key="7">
    <source>
        <dbReference type="Proteomes" id="UP000787635"/>
    </source>
</evidence>
<dbReference type="Pfam" id="PF13844">
    <property type="entry name" value="Glyco_transf_41"/>
    <property type="match status" value="2"/>
</dbReference>
<keyword evidence="4" id="KW-0802">TPR repeat</keyword>
<evidence type="ECO:0000256" key="1">
    <source>
        <dbReference type="ARBA" id="ARBA00004922"/>
    </source>
</evidence>
<keyword evidence="2" id="KW-0808">Transferase</keyword>
<dbReference type="SUPFAM" id="SSF48452">
    <property type="entry name" value="TPR-like"/>
    <property type="match status" value="1"/>
</dbReference>
<organism evidence="6 7">
    <name type="scientific">Falsiroseomonas selenitidurans</name>
    <dbReference type="NCBI Taxonomy" id="2716335"/>
    <lineage>
        <taxon>Bacteria</taxon>
        <taxon>Pseudomonadati</taxon>
        <taxon>Pseudomonadota</taxon>
        <taxon>Alphaproteobacteria</taxon>
        <taxon>Acetobacterales</taxon>
        <taxon>Roseomonadaceae</taxon>
        <taxon>Falsiroseomonas</taxon>
    </lineage>
</organism>
<dbReference type="InterPro" id="IPR011990">
    <property type="entry name" value="TPR-like_helical_dom_sf"/>
</dbReference>
<dbReference type="Gene3D" id="1.25.40.10">
    <property type="entry name" value="Tetratricopeptide repeat domain"/>
    <property type="match status" value="1"/>
</dbReference>
<sequence>MQTAHLAELFGTAQDLATRGQAPQAAALYRDWLLRHPADPLGHAAWFNYGVLLSGLEDLPGAAAAFGEAIRRNAAFLPPFINLGVVYERLGALEPALAHWAHAAAMLGTITGEALAYKVTALKHIARVQEASLRHAEAEANLRQIIEIAPATRDVVQHWVSLRQRQCTWPLLEPVGSLDVRALRRAMAPLSLVTAIDDPLLALAAAAAYSRQEFGVPRDFRVDADFVAQRAGSRRLRIGYLSSDLRSHAIGHLTADLFHRHDRRYFDVFVYYCGIPQEDAVKARIRDEVENWVDITPLDDEAALARILADRIDILVDINGHTRGARTALLARRPAPVLVNWLGFAGSMGTPYHHYILADEVIIPPGHEAFCSEAVLRLPCYQPNDRQRMVGETPSRAALGLPEDAVVFCCFNGSQKITESGFARWMRILQAVPGSVLWLLKTSEAVDIRLRQQAAQAGIDPARLVFAPMDANAAHVARYGAADLFLDTAPYGAHTTASDALWMGLPVLTWPGLGFATRVCASLVRAAGVPELICDGPEDYVAQAIALGRDPARLRGLREQLLAQRESSLLFDTEAFVRSLEAALRHIWAEFLADRLPRPDLTNLETCLEIGVEAPVAEGLSLEAYRAQWQARLARHNGFQKLPRDSRLWSGA</sequence>
<keyword evidence="3" id="KW-0677">Repeat</keyword>
<feature type="domain" description="O-GlcNAc transferase C-terminal" evidence="5">
    <location>
        <begin position="232"/>
        <end position="370"/>
    </location>
</feature>
<dbReference type="Gene3D" id="3.40.50.2000">
    <property type="entry name" value="Glycogen Phosphorylase B"/>
    <property type="match status" value="1"/>
</dbReference>
<dbReference type="PANTHER" id="PTHR44998:SF1">
    <property type="entry name" value="UDP-N-ACETYLGLUCOSAMINE--PEPTIDE N-ACETYLGLUCOSAMINYLTRANSFERASE 110 KDA SUBUNIT"/>
    <property type="match status" value="1"/>
</dbReference>
<keyword evidence="7" id="KW-1185">Reference proteome</keyword>
<dbReference type="RefSeq" id="WP_168027369.1">
    <property type="nucleotide sequence ID" value="NZ_JAAVNE010000002.1"/>
</dbReference>
<proteinExistence type="predicted"/>
<dbReference type="Proteomes" id="UP000787635">
    <property type="component" value="Unassembled WGS sequence"/>
</dbReference>
<name>A0ABX1E499_9PROT</name>
<evidence type="ECO:0000259" key="5">
    <source>
        <dbReference type="Pfam" id="PF13844"/>
    </source>
</evidence>
<evidence type="ECO:0000313" key="6">
    <source>
        <dbReference type="EMBL" id="NKC29755.1"/>
    </source>
</evidence>
<reference evidence="6 7" key="1">
    <citation type="submission" date="2020-03" db="EMBL/GenBank/DDBJ databases">
        <title>Roseomonas selenitidurans sp. nov. isolated from urban soil.</title>
        <authorList>
            <person name="Liu H."/>
        </authorList>
    </citation>
    <scope>NUCLEOTIDE SEQUENCE [LARGE SCALE GENOMIC DNA]</scope>
    <source>
        <strain evidence="6 7">BU-1</strain>
    </source>
</reference>
<dbReference type="PANTHER" id="PTHR44998">
    <property type="match status" value="1"/>
</dbReference>
<protein>
    <recommendedName>
        <fullName evidence="5">O-GlcNAc transferase C-terminal domain-containing protein</fullName>
    </recommendedName>
</protein>
<gene>
    <name evidence="6" type="ORF">HEQ75_02690</name>
</gene>
<dbReference type="Gene3D" id="3.40.50.11380">
    <property type="match status" value="1"/>
</dbReference>
<dbReference type="InterPro" id="IPR029489">
    <property type="entry name" value="OGT/SEC/SPY_C"/>
</dbReference>
<evidence type="ECO:0000256" key="4">
    <source>
        <dbReference type="ARBA" id="ARBA00022803"/>
    </source>
</evidence>
<dbReference type="EMBL" id="JAAVNE010000002">
    <property type="protein sequence ID" value="NKC29755.1"/>
    <property type="molecule type" value="Genomic_DNA"/>
</dbReference>
<evidence type="ECO:0000256" key="3">
    <source>
        <dbReference type="ARBA" id="ARBA00022737"/>
    </source>
</evidence>
<accession>A0ABX1E499</accession>
<evidence type="ECO:0000256" key="2">
    <source>
        <dbReference type="ARBA" id="ARBA00022679"/>
    </source>
</evidence>